<dbReference type="PATRIC" id="fig|92835.4.peg.1972"/>
<evidence type="ECO:0000256" key="1">
    <source>
        <dbReference type="SAM" id="MobiDB-lite"/>
    </source>
</evidence>
<dbReference type="AlphaFoldDB" id="A0A0M2H664"/>
<dbReference type="Proteomes" id="UP000033956">
    <property type="component" value="Unassembled WGS sequence"/>
</dbReference>
<accession>A0A0M2H664</accession>
<protein>
    <recommendedName>
        <fullName evidence="4">Flagellar protein FlgN</fullName>
    </recommendedName>
</protein>
<proteinExistence type="predicted"/>
<evidence type="ECO:0000313" key="3">
    <source>
        <dbReference type="Proteomes" id="UP000033956"/>
    </source>
</evidence>
<feature type="region of interest" description="Disordered" evidence="1">
    <location>
        <begin position="90"/>
        <end position="109"/>
    </location>
</feature>
<name>A0A0M2H664_9MICO</name>
<sequence>MDIMLDLEQLREARTGLVASISEFEGAASRNDRLEDAIGRPDGRSALLDKVIDFEVDWRDKRGKLSENLTNIQEQLSSIIDGWSEWDSGTAAELEGSTTTETVQTPAVS</sequence>
<dbReference type="STRING" id="92835.RS81_01948"/>
<organism evidence="2 3">
    <name type="scientific">Microbacterium terrae</name>
    <dbReference type="NCBI Taxonomy" id="69369"/>
    <lineage>
        <taxon>Bacteria</taxon>
        <taxon>Bacillati</taxon>
        <taxon>Actinomycetota</taxon>
        <taxon>Actinomycetes</taxon>
        <taxon>Micrococcales</taxon>
        <taxon>Microbacteriaceae</taxon>
        <taxon>Microbacterium</taxon>
    </lineage>
</organism>
<dbReference type="OrthoDB" id="5195569at2"/>
<dbReference type="RefSeq" id="WP_045275876.1">
    <property type="nucleotide sequence ID" value="NZ_BAAAUP010000008.1"/>
</dbReference>
<comment type="caution">
    <text evidence="2">The sequence shown here is derived from an EMBL/GenBank/DDBJ whole genome shotgun (WGS) entry which is preliminary data.</text>
</comment>
<evidence type="ECO:0008006" key="4">
    <source>
        <dbReference type="Google" id="ProtNLM"/>
    </source>
</evidence>
<reference evidence="2 3" key="1">
    <citation type="submission" date="2015-02" db="EMBL/GenBank/DDBJ databases">
        <title>Draft genome sequences of ten Microbacterium spp. with emphasis on heavy metal contaminated environments.</title>
        <authorList>
            <person name="Corretto E."/>
        </authorList>
    </citation>
    <scope>NUCLEOTIDE SEQUENCE [LARGE SCALE GENOMIC DNA]</scope>
    <source>
        <strain evidence="2 3">DSM 12510</strain>
    </source>
</reference>
<gene>
    <name evidence="2" type="ORF">RS81_01948</name>
</gene>
<dbReference type="EMBL" id="JYIZ01000049">
    <property type="protein sequence ID" value="KJL39531.1"/>
    <property type="molecule type" value="Genomic_DNA"/>
</dbReference>
<feature type="compositionally biased region" description="Polar residues" evidence="1">
    <location>
        <begin position="96"/>
        <end position="109"/>
    </location>
</feature>
<evidence type="ECO:0000313" key="2">
    <source>
        <dbReference type="EMBL" id="KJL39531.1"/>
    </source>
</evidence>
<keyword evidence="3" id="KW-1185">Reference proteome</keyword>